<dbReference type="EMBL" id="QNBE01000176">
    <property type="protein sequence ID" value="RKX68326.1"/>
    <property type="molecule type" value="Genomic_DNA"/>
</dbReference>
<accession>A0A660SDQ7</accession>
<evidence type="ECO:0000313" key="1">
    <source>
        <dbReference type="EMBL" id="RKX68326.1"/>
    </source>
</evidence>
<gene>
    <name evidence="1" type="ORF">DRP53_10950</name>
</gene>
<name>A0A660SDQ7_UNCW3</name>
<evidence type="ECO:0008006" key="3">
    <source>
        <dbReference type="Google" id="ProtNLM"/>
    </source>
</evidence>
<feature type="non-terminal residue" evidence="1">
    <location>
        <position position="1"/>
    </location>
</feature>
<protein>
    <recommendedName>
        <fullName evidence="3">T9SS type A sorting domain-containing protein</fullName>
    </recommendedName>
</protein>
<reference evidence="1 2" key="1">
    <citation type="submission" date="2018-06" db="EMBL/GenBank/DDBJ databases">
        <title>Extensive metabolic versatility and redundancy in microbially diverse, dynamic hydrothermal sediments.</title>
        <authorList>
            <person name="Dombrowski N."/>
            <person name="Teske A."/>
            <person name="Baker B.J."/>
        </authorList>
    </citation>
    <scope>NUCLEOTIDE SEQUENCE [LARGE SCALE GENOMIC DNA]</scope>
    <source>
        <strain evidence="1">B36_G15</strain>
    </source>
</reference>
<dbReference type="Proteomes" id="UP000268469">
    <property type="component" value="Unassembled WGS sequence"/>
</dbReference>
<dbReference type="AlphaFoldDB" id="A0A660SDQ7"/>
<comment type="caution">
    <text evidence="1">The sequence shown here is derived from an EMBL/GenBank/DDBJ whole genome shotgun (WGS) entry which is preliminary data.</text>
</comment>
<proteinExistence type="predicted"/>
<sequence>KTIDTIPLKLKSPSALTGDEHGYFYIADGRGIGLYDRDGSQLYRLPDARPGRLVRWGDYLFVALKDRLWAYRLFGGGGGFGGGPQEAGSHYFFSFRCFPSPFLSGLHIVYSLAEEASPRVRIYDVCGRMVKDYDFGRKKPGFYRLVLKPDLVGGVYFIRFEAGRFQWWEKTVRLK</sequence>
<evidence type="ECO:0000313" key="2">
    <source>
        <dbReference type="Proteomes" id="UP000268469"/>
    </source>
</evidence>
<organism evidence="1 2">
    <name type="scientific">candidate division WOR-3 bacterium</name>
    <dbReference type="NCBI Taxonomy" id="2052148"/>
    <lineage>
        <taxon>Bacteria</taxon>
        <taxon>Bacteria division WOR-3</taxon>
    </lineage>
</organism>